<dbReference type="InterPro" id="IPR027278">
    <property type="entry name" value="ACCD_DCysDesulf"/>
</dbReference>
<organism evidence="5 6">
    <name type="scientific">Vibrio atlanticus</name>
    <dbReference type="NCBI Taxonomy" id="693153"/>
    <lineage>
        <taxon>Bacteria</taxon>
        <taxon>Pseudomonadati</taxon>
        <taxon>Pseudomonadota</taxon>
        <taxon>Gammaproteobacteria</taxon>
        <taxon>Vibrionales</taxon>
        <taxon>Vibrionaceae</taxon>
        <taxon>Vibrio</taxon>
    </lineage>
</organism>
<name>A0A1C3IS07_9VIBR</name>
<feature type="modified residue" description="N6-(pyridoxal phosphate)lysine" evidence="4">
    <location>
        <position position="46"/>
    </location>
</feature>
<accession>A0A1C3IS07</accession>
<comment type="cofactor">
    <cofactor evidence="1">
        <name>pyridoxal 5'-phosphate</name>
        <dbReference type="ChEBI" id="CHEBI:597326"/>
    </cofactor>
</comment>
<dbReference type="Proteomes" id="UP000092876">
    <property type="component" value="Unassembled WGS sequence"/>
</dbReference>
<reference evidence="6" key="1">
    <citation type="submission" date="2016-06" db="EMBL/GenBank/DDBJ databases">
        <authorList>
            <person name="Rodrigo-Torres Lidia"/>
            <person name="Arahal R.David."/>
        </authorList>
    </citation>
    <scope>NUCLEOTIDE SEQUENCE [LARGE SCALE GENOMIC DNA]</scope>
    <source>
        <strain evidence="6">CECT 7223</strain>
    </source>
</reference>
<evidence type="ECO:0000313" key="5">
    <source>
        <dbReference type="EMBL" id="SBS64171.1"/>
    </source>
</evidence>
<dbReference type="InterPro" id="IPR036052">
    <property type="entry name" value="TrpB-like_PALP_sf"/>
</dbReference>
<dbReference type="EMBL" id="FLQP01000027">
    <property type="protein sequence ID" value="SBS64171.1"/>
    <property type="molecule type" value="Genomic_DNA"/>
</dbReference>
<sequence length="321" mass="36785">MLALESAFCLSAMKLNNSPVTQHQYNDHTFFLKRDDKLHSHFCGNKARKFMKLLEDDHPNTTTLISYGSAQANSLFSLAALAKIKGWTLEFYVDHLPQWLQERPLGNYRGAIDLGAKVISVKETGSELHPQAYIEQIRQPGSDCIVLPEGGRSQLSEYGVKQLAMEILSWTRFENKHDFVVALPAGTGSTALYLHKHLKLHNIPVLTCACVGGSDYLTQQFNELGETDHPQILPLKTKHHFGKLYQQDYQTWLDLQEQTDIEFDLLYDPLMWQCLERWQEDNPTKTIIYIHQGGILGNESMLPRYQRKYPEMSISKTNASW</sequence>
<dbReference type="Gene3D" id="3.40.50.1100">
    <property type="match status" value="2"/>
</dbReference>
<protein>
    <submittedName>
        <fullName evidence="5">D-cysteine desulfhydrase</fullName>
    </submittedName>
</protein>
<dbReference type="PANTHER" id="PTHR43780:SF2">
    <property type="entry name" value="1-AMINOCYCLOPROPANE-1-CARBOXYLATE DEAMINASE-RELATED"/>
    <property type="match status" value="1"/>
</dbReference>
<dbReference type="SUPFAM" id="SSF53686">
    <property type="entry name" value="Tryptophan synthase beta subunit-like PLP-dependent enzymes"/>
    <property type="match status" value="1"/>
</dbReference>
<proteinExistence type="inferred from homology"/>
<dbReference type="PIRSF" id="PIRSF006278">
    <property type="entry name" value="ACCD_DCysDesulf"/>
    <property type="match status" value="1"/>
</dbReference>
<evidence type="ECO:0000256" key="2">
    <source>
        <dbReference type="ARBA" id="ARBA00008639"/>
    </source>
</evidence>
<evidence type="ECO:0000256" key="4">
    <source>
        <dbReference type="PIRSR" id="PIRSR006278-2"/>
    </source>
</evidence>
<gene>
    <name evidence="5" type="ORF">VAT7223_02044</name>
</gene>
<evidence type="ECO:0000313" key="6">
    <source>
        <dbReference type="Proteomes" id="UP000092876"/>
    </source>
</evidence>
<dbReference type="AlphaFoldDB" id="A0A1C3IS07"/>
<dbReference type="GO" id="GO:0019148">
    <property type="term" value="F:D-cysteine desulfhydrase activity"/>
    <property type="evidence" value="ECO:0007669"/>
    <property type="project" value="TreeGrafter"/>
</dbReference>
<evidence type="ECO:0000256" key="3">
    <source>
        <dbReference type="ARBA" id="ARBA00022898"/>
    </source>
</evidence>
<comment type="similarity">
    <text evidence="2">Belongs to the ACC deaminase/D-cysteine desulfhydrase family.</text>
</comment>
<dbReference type="PANTHER" id="PTHR43780">
    <property type="entry name" value="1-AMINOCYCLOPROPANE-1-CARBOXYLATE DEAMINASE-RELATED"/>
    <property type="match status" value="1"/>
</dbReference>
<evidence type="ECO:0000256" key="1">
    <source>
        <dbReference type="ARBA" id="ARBA00001933"/>
    </source>
</evidence>
<keyword evidence="3 4" id="KW-0663">Pyridoxal phosphate</keyword>